<evidence type="ECO:0000313" key="4">
    <source>
        <dbReference type="Proteomes" id="UP001501251"/>
    </source>
</evidence>
<evidence type="ECO:0000259" key="1">
    <source>
        <dbReference type="Pfam" id="PF00501"/>
    </source>
</evidence>
<protein>
    <recommendedName>
        <fullName evidence="5">Amino acid adenylation domain-containing protein</fullName>
    </recommendedName>
</protein>
<dbReference type="Gene3D" id="3.30.300.30">
    <property type="match status" value="1"/>
</dbReference>
<keyword evidence="4" id="KW-1185">Reference proteome</keyword>
<name>A0ABP8B3A7_9ACTN</name>
<evidence type="ECO:0000259" key="2">
    <source>
        <dbReference type="Pfam" id="PF13193"/>
    </source>
</evidence>
<evidence type="ECO:0000313" key="3">
    <source>
        <dbReference type="EMBL" id="GAA4196886.1"/>
    </source>
</evidence>
<comment type="caution">
    <text evidence="3">The sequence shown here is derived from an EMBL/GenBank/DDBJ whole genome shotgun (WGS) entry which is preliminary data.</text>
</comment>
<dbReference type="InterPro" id="IPR045851">
    <property type="entry name" value="AMP-bd_C_sf"/>
</dbReference>
<evidence type="ECO:0008006" key="5">
    <source>
        <dbReference type="Google" id="ProtNLM"/>
    </source>
</evidence>
<accession>A0ABP8B3A7</accession>
<dbReference type="InterPro" id="IPR000873">
    <property type="entry name" value="AMP-dep_synth/lig_dom"/>
</dbReference>
<dbReference type="InterPro" id="IPR020845">
    <property type="entry name" value="AMP-binding_CS"/>
</dbReference>
<dbReference type="PANTHER" id="PTHR45527">
    <property type="entry name" value="NONRIBOSOMAL PEPTIDE SYNTHETASE"/>
    <property type="match status" value="1"/>
</dbReference>
<dbReference type="Pfam" id="PF13193">
    <property type="entry name" value="AMP-binding_C"/>
    <property type="match status" value="1"/>
</dbReference>
<proteinExistence type="predicted"/>
<dbReference type="PANTHER" id="PTHR45527:SF1">
    <property type="entry name" value="FATTY ACID SYNTHASE"/>
    <property type="match status" value="1"/>
</dbReference>
<reference evidence="4" key="1">
    <citation type="journal article" date="2019" name="Int. J. Syst. Evol. Microbiol.">
        <title>The Global Catalogue of Microorganisms (GCM) 10K type strain sequencing project: providing services to taxonomists for standard genome sequencing and annotation.</title>
        <authorList>
            <consortium name="The Broad Institute Genomics Platform"/>
            <consortium name="The Broad Institute Genome Sequencing Center for Infectious Disease"/>
            <person name="Wu L."/>
            <person name="Ma J."/>
        </authorList>
    </citation>
    <scope>NUCLEOTIDE SEQUENCE [LARGE SCALE GENOMIC DNA]</scope>
    <source>
        <strain evidence="4">JCM 17388</strain>
    </source>
</reference>
<gene>
    <name evidence="3" type="ORF">GCM10022252_44920</name>
</gene>
<sequence>MVEPHARERPETVAVDEGGTRLSYRELGIRSAAVARALRAVEGRPVAVRMPRGAGQAVAVLGALRAGAYVVCLGAGDVGDRGRAMLGELGPAALVGADDALARWFRDELGGRVVDPADLVEASVVSAGRGSVDLAEALAVSTGRGSVHPAEASVVSAGRGSVDLVEALAVSTGRGSVHPAEASAVSAGRGSVDMVEASAAPIGRGPADRAYVAYTSGTTGRPKGIPHTHGTLSQFVTWFAGEFGIGPGARVAQWAMPGYDANLMEIFAALAAGATLCPVPERTRTSPERIVDWLAAERITHFQTVPSFARTCRHVLRELPDLGHLLLAGEPLSGELAGELRALLPAVRLVNLYGPTESILATWFEVDGPVRGTVPIGGPVPGRRVLVVDGDDGPCPPGVTGEIVVLGPHVTPGYVGASAKERSAFRPLAGLPLPTYRTGDRGRWREDGVLEFLGRGDSQVKFNGSRLELADLEETLAAQGSVAECAVRAEVDADGLVTRLVAYVVPRDPGAARAAWRGAVRRTFGDAMPPLVFKIFKELPRNAGGKVDRSRLEKNGDPARN</sequence>
<dbReference type="SUPFAM" id="SSF56801">
    <property type="entry name" value="Acetyl-CoA synthetase-like"/>
    <property type="match status" value="1"/>
</dbReference>
<feature type="domain" description="AMP-binding enzyme C-terminal" evidence="2">
    <location>
        <begin position="472"/>
        <end position="546"/>
    </location>
</feature>
<dbReference type="Pfam" id="PF00501">
    <property type="entry name" value="AMP-binding"/>
    <property type="match status" value="1"/>
</dbReference>
<dbReference type="EMBL" id="BAABAQ010000008">
    <property type="protein sequence ID" value="GAA4196886.1"/>
    <property type="molecule type" value="Genomic_DNA"/>
</dbReference>
<feature type="domain" description="AMP-dependent synthetase/ligase" evidence="1">
    <location>
        <begin position="3"/>
        <end position="414"/>
    </location>
</feature>
<organism evidence="3 4">
    <name type="scientific">Streptosporangium oxazolinicum</name>
    <dbReference type="NCBI Taxonomy" id="909287"/>
    <lineage>
        <taxon>Bacteria</taxon>
        <taxon>Bacillati</taxon>
        <taxon>Actinomycetota</taxon>
        <taxon>Actinomycetes</taxon>
        <taxon>Streptosporangiales</taxon>
        <taxon>Streptosporangiaceae</taxon>
        <taxon>Streptosporangium</taxon>
    </lineage>
</organism>
<dbReference type="PROSITE" id="PS00455">
    <property type="entry name" value="AMP_BINDING"/>
    <property type="match status" value="1"/>
</dbReference>
<dbReference type="Proteomes" id="UP001501251">
    <property type="component" value="Unassembled WGS sequence"/>
</dbReference>
<dbReference type="InterPro" id="IPR042099">
    <property type="entry name" value="ANL_N_sf"/>
</dbReference>
<dbReference type="InterPro" id="IPR025110">
    <property type="entry name" value="AMP-bd_C"/>
</dbReference>
<dbReference type="Gene3D" id="3.40.50.12780">
    <property type="entry name" value="N-terminal domain of ligase-like"/>
    <property type="match status" value="2"/>
</dbReference>